<protein>
    <submittedName>
        <fullName evidence="1">Protein of uncharacterized function (DUF533)</fullName>
    </submittedName>
</protein>
<dbReference type="Pfam" id="PF04391">
    <property type="entry name" value="DUF533"/>
    <property type="match status" value="1"/>
</dbReference>
<sequence>MNINNILNQVLGAGQQYSRNGSVSGKGLGGLLQSALGGSNNARGAGGLGGLLQNSDQLKKLGGGAAAAGILSMILGGSNGSRGMAGSLAKMGSLAAVGSLAYKAYQDWQRNNEGSVQQGAAAQTGAANRGEVMVPTAERGSVEVENNSRLILKAMVSAAKTDGEISADEERAIVEQIGAEDREVQQWLQSIIANPPSVQQIAAEVGSDQGLAAEVYLAARIVCGDLDRKEIIYLANLQQALGLRDSFVELLEKQAGF</sequence>
<gene>
    <name evidence="1" type="ORF">NCTC10717_01625</name>
</gene>
<reference evidence="1 2" key="1">
    <citation type="submission" date="2018-06" db="EMBL/GenBank/DDBJ databases">
        <authorList>
            <consortium name="Pathogen Informatics"/>
            <person name="Doyle S."/>
        </authorList>
    </citation>
    <scope>NUCLEOTIDE SEQUENCE [LARGE SCALE GENOMIC DNA]</scope>
    <source>
        <strain evidence="1 2">NCTC10717</strain>
    </source>
</reference>
<evidence type="ECO:0000313" key="1">
    <source>
        <dbReference type="EMBL" id="SUO97795.1"/>
    </source>
</evidence>
<accession>A0A380MZ20</accession>
<dbReference type="InterPro" id="IPR029024">
    <property type="entry name" value="TerB-like"/>
</dbReference>
<keyword evidence="2" id="KW-1185">Reference proteome</keyword>
<name>A0A380MZ20_9GAMM</name>
<dbReference type="Gene3D" id="1.10.3680.10">
    <property type="entry name" value="TerB-like"/>
    <property type="match status" value="1"/>
</dbReference>
<organism evidence="1 2">
    <name type="scientific">Suttonella indologenes</name>
    <dbReference type="NCBI Taxonomy" id="13276"/>
    <lineage>
        <taxon>Bacteria</taxon>
        <taxon>Pseudomonadati</taxon>
        <taxon>Pseudomonadota</taxon>
        <taxon>Gammaproteobacteria</taxon>
        <taxon>Cardiobacteriales</taxon>
        <taxon>Cardiobacteriaceae</taxon>
        <taxon>Suttonella</taxon>
    </lineage>
</organism>
<dbReference type="AlphaFoldDB" id="A0A380MZ20"/>
<dbReference type="InterPro" id="IPR007486">
    <property type="entry name" value="YebE"/>
</dbReference>
<dbReference type="RefSeq" id="WP_115218781.1">
    <property type="nucleotide sequence ID" value="NZ_UHIA01000004.1"/>
</dbReference>
<dbReference type="Proteomes" id="UP000254575">
    <property type="component" value="Unassembled WGS sequence"/>
</dbReference>
<evidence type="ECO:0000313" key="2">
    <source>
        <dbReference type="Proteomes" id="UP000254575"/>
    </source>
</evidence>
<dbReference type="CDD" id="cd07178">
    <property type="entry name" value="terB_like_YebE"/>
    <property type="match status" value="1"/>
</dbReference>
<dbReference type="OrthoDB" id="5459344at2"/>
<dbReference type="EMBL" id="UHIA01000004">
    <property type="protein sequence ID" value="SUO97795.1"/>
    <property type="molecule type" value="Genomic_DNA"/>
</dbReference>
<dbReference type="SUPFAM" id="SSF158682">
    <property type="entry name" value="TerB-like"/>
    <property type="match status" value="1"/>
</dbReference>
<proteinExistence type="predicted"/>